<protein>
    <submittedName>
        <fullName evidence="1">Uncharacterized protein</fullName>
    </submittedName>
</protein>
<comment type="caution">
    <text evidence="1">The sequence shown here is derived from an EMBL/GenBank/DDBJ whole genome shotgun (WGS) entry which is preliminary data.</text>
</comment>
<sequence length="152" mass="17255">MITVLLDRDSVGMGDDTQSHLVRWKFPYRATLGDVLLRVIENRYLPVVHGRSVWRLIGTDITVRGARDGEEYLSPGRSGTTFAIMHADSAMSNDGYVAGLTWLWHRGFRDRVTNVYGLETDGVHPLYLRYHAGARSMSFTRFKNQVRPAEPS</sequence>
<dbReference type="RefSeq" id="WP_142043723.1">
    <property type="nucleotide sequence ID" value="NZ_JBHTGS010000002.1"/>
</dbReference>
<name>A0A543B1Z4_9ACTN</name>
<evidence type="ECO:0000313" key="2">
    <source>
        <dbReference type="Proteomes" id="UP000317043"/>
    </source>
</evidence>
<dbReference type="EMBL" id="VFOW01000001">
    <property type="protein sequence ID" value="TQL78852.1"/>
    <property type="molecule type" value="Genomic_DNA"/>
</dbReference>
<accession>A0A543B1Z4</accession>
<dbReference type="InParanoid" id="A0A543B1Z4"/>
<gene>
    <name evidence="1" type="ORF">FB566_4447</name>
</gene>
<evidence type="ECO:0000313" key="1">
    <source>
        <dbReference type="EMBL" id="TQL78852.1"/>
    </source>
</evidence>
<dbReference type="Proteomes" id="UP000317043">
    <property type="component" value="Unassembled WGS sequence"/>
</dbReference>
<dbReference type="OrthoDB" id="5050566at2"/>
<reference evidence="1 2" key="1">
    <citation type="submission" date="2019-06" db="EMBL/GenBank/DDBJ databases">
        <title>Sequencing the genomes of 1000 actinobacteria strains.</title>
        <authorList>
            <person name="Klenk H.-P."/>
        </authorList>
    </citation>
    <scope>NUCLEOTIDE SEQUENCE [LARGE SCALE GENOMIC DNA]</scope>
    <source>
        <strain evidence="1 2">DSM 45928</strain>
    </source>
</reference>
<proteinExistence type="predicted"/>
<dbReference type="AlphaFoldDB" id="A0A543B1Z4"/>
<organism evidence="1 2">
    <name type="scientific">Stackebrandtia endophytica</name>
    <dbReference type="NCBI Taxonomy" id="1496996"/>
    <lineage>
        <taxon>Bacteria</taxon>
        <taxon>Bacillati</taxon>
        <taxon>Actinomycetota</taxon>
        <taxon>Actinomycetes</taxon>
        <taxon>Glycomycetales</taxon>
        <taxon>Glycomycetaceae</taxon>
        <taxon>Stackebrandtia</taxon>
    </lineage>
</organism>
<keyword evidence="2" id="KW-1185">Reference proteome</keyword>